<dbReference type="CDD" id="cd06261">
    <property type="entry name" value="TM_PBP2"/>
    <property type="match status" value="1"/>
</dbReference>
<reference evidence="9 10" key="1">
    <citation type="submission" date="2019-10" db="EMBL/GenBank/DDBJ databases">
        <title>Description of Paenibacillus choica sp. nov.</title>
        <authorList>
            <person name="Carlier A."/>
            <person name="Qi S."/>
        </authorList>
    </citation>
    <scope>NUCLEOTIDE SEQUENCE [LARGE SCALE GENOMIC DNA]</scope>
    <source>
        <strain evidence="9 10">LMG 31460</strain>
    </source>
</reference>
<dbReference type="PANTHER" id="PTHR30193">
    <property type="entry name" value="ABC TRANSPORTER PERMEASE PROTEIN"/>
    <property type="match status" value="1"/>
</dbReference>
<dbReference type="Pfam" id="PF00528">
    <property type="entry name" value="BPD_transp_1"/>
    <property type="match status" value="1"/>
</dbReference>
<evidence type="ECO:0000256" key="3">
    <source>
        <dbReference type="ARBA" id="ARBA00022475"/>
    </source>
</evidence>
<gene>
    <name evidence="9" type="ORF">GC102_23900</name>
</gene>
<evidence type="ECO:0000313" key="9">
    <source>
        <dbReference type="EMBL" id="NOU88771.1"/>
    </source>
</evidence>
<evidence type="ECO:0000256" key="1">
    <source>
        <dbReference type="ARBA" id="ARBA00004651"/>
    </source>
</evidence>
<dbReference type="EMBL" id="WHOC01000133">
    <property type="protein sequence ID" value="NOU88771.1"/>
    <property type="molecule type" value="Genomic_DNA"/>
</dbReference>
<feature type="transmembrane region" description="Helical" evidence="7">
    <location>
        <begin position="261"/>
        <end position="279"/>
    </location>
</feature>
<evidence type="ECO:0000256" key="5">
    <source>
        <dbReference type="ARBA" id="ARBA00022989"/>
    </source>
</evidence>
<protein>
    <submittedName>
        <fullName evidence="9">ABC transporter permease subunit</fullName>
    </submittedName>
</protein>
<feature type="transmembrane region" description="Helical" evidence="7">
    <location>
        <begin position="195"/>
        <end position="216"/>
    </location>
</feature>
<dbReference type="InterPro" id="IPR051393">
    <property type="entry name" value="ABC_transporter_permease"/>
</dbReference>
<keyword evidence="2 7" id="KW-0813">Transport</keyword>
<dbReference type="SUPFAM" id="SSF161098">
    <property type="entry name" value="MetI-like"/>
    <property type="match status" value="1"/>
</dbReference>
<sequence length="289" mass="32281">MTVPGIIYLFINCYLPMFGIILAFKKLNYAKGIWGSDWVGLDNFRFLFLSPDAYLITRNTLAYNGVFILINLVLSVGVAILLNEIKNKLLSRFYQSSMLLPHLMSAVVVAYLGYAFLSSDTGLINKKIMPMLGNDPVSWYNEAGYWPYILTLINVWKNVGFQCIIYLAAIIGIDSEYYEAARIDGASKWQMATRITLPLISPIIITMTLLQVSGIMRSDFGLFYQVPMNSGPLFPTTSTIDTFVYRSLTTLGDIGMSSAAGLYQSVVCLVLILAANFVVRKINKNDALF</sequence>
<feature type="domain" description="ABC transmembrane type-1" evidence="8">
    <location>
        <begin position="57"/>
        <end position="275"/>
    </location>
</feature>
<dbReference type="InterPro" id="IPR000515">
    <property type="entry name" value="MetI-like"/>
</dbReference>
<feature type="transmembrane region" description="Helical" evidence="7">
    <location>
        <begin position="61"/>
        <end position="82"/>
    </location>
</feature>
<comment type="subcellular location">
    <subcellularLocation>
        <location evidence="1 7">Cell membrane</location>
        <topology evidence="1 7">Multi-pass membrane protein</topology>
    </subcellularLocation>
</comment>
<evidence type="ECO:0000256" key="4">
    <source>
        <dbReference type="ARBA" id="ARBA00022692"/>
    </source>
</evidence>
<name>A0ABX1ZA31_9BACL</name>
<dbReference type="InterPro" id="IPR035906">
    <property type="entry name" value="MetI-like_sf"/>
</dbReference>
<comment type="caution">
    <text evidence="9">The sequence shown here is derived from an EMBL/GenBank/DDBJ whole genome shotgun (WGS) entry which is preliminary data.</text>
</comment>
<comment type="similarity">
    <text evidence="7">Belongs to the binding-protein-dependent transport system permease family.</text>
</comment>
<keyword evidence="5 7" id="KW-1133">Transmembrane helix</keyword>
<evidence type="ECO:0000259" key="8">
    <source>
        <dbReference type="PROSITE" id="PS50928"/>
    </source>
</evidence>
<keyword evidence="6 7" id="KW-0472">Membrane</keyword>
<accession>A0ABX1ZA31</accession>
<feature type="transmembrane region" description="Helical" evidence="7">
    <location>
        <begin position="94"/>
        <end position="117"/>
    </location>
</feature>
<feature type="transmembrane region" description="Helical" evidence="7">
    <location>
        <begin position="6"/>
        <end position="24"/>
    </location>
</feature>
<dbReference type="Proteomes" id="UP000658690">
    <property type="component" value="Unassembled WGS sequence"/>
</dbReference>
<evidence type="ECO:0000256" key="2">
    <source>
        <dbReference type="ARBA" id="ARBA00022448"/>
    </source>
</evidence>
<keyword evidence="4 7" id="KW-0812">Transmembrane</keyword>
<evidence type="ECO:0000313" key="10">
    <source>
        <dbReference type="Proteomes" id="UP000658690"/>
    </source>
</evidence>
<dbReference type="PANTHER" id="PTHR30193:SF44">
    <property type="entry name" value="LACTOSE TRANSPORT SYSTEM PERMEASE PROTEIN LACF"/>
    <property type="match status" value="1"/>
</dbReference>
<evidence type="ECO:0000256" key="7">
    <source>
        <dbReference type="RuleBase" id="RU363032"/>
    </source>
</evidence>
<organism evidence="9 10">
    <name type="scientific">Paenibacillus germinis</name>
    <dbReference type="NCBI Taxonomy" id="2654979"/>
    <lineage>
        <taxon>Bacteria</taxon>
        <taxon>Bacillati</taxon>
        <taxon>Bacillota</taxon>
        <taxon>Bacilli</taxon>
        <taxon>Bacillales</taxon>
        <taxon>Paenibacillaceae</taxon>
        <taxon>Paenibacillus</taxon>
    </lineage>
</organism>
<proteinExistence type="inferred from homology"/>
<keyword evidence="10" id="KW-1185">Reference proteome</keyword>
<evidence type="ECO:0000256" key="6">
    <source>
        <dbReference type="ARBA" id="ARBA00023136"/>
    </source>
</evidence>
<keyword evidence="3" id="KW-1003">Cell membrane</keyword>
<dbReference type="Gene3D" id="1.10.3720.10">
    <property type="entry name" value="MetI-like"/>
    <property type="match status" value="1"/>
</dbReference>
<dbReference type="PROSITE" id="PS50928">
    <property type="entry name" value="ABC_TM1"/>
    <property type="match status" value="1"/>
</dbReference>